<reference evidence="1" key="1">
    <citation type="journal article" date="2021" name="Environ. Microbiol.">
        <title>Gene family expansions and transcriptome signatures uncover fungal adaptations to wood decay.</title>
        <authorList>
            <person name="Hage H."/>
            <person name="Miyauchi S."/>
            <person name="Viragh M."/>
            <person name="Drula E."/>
            <person name="Min B."/>
            <person name="Chaduli D."/>
            <person name="Navarro D."/>
            <person name="Favel A."/>
            <person name="Norest M."/>
            <person name="Lesage-Meessen L."/>
            <person name="Balint B."/>
            <person name="Merenyi Z."/>
            <person name="de Eugenio L."/>
            <person name="Morin E."/>
            <person name="Martinez A.T."/>
            <person name="Baldrian P."/>
            <person name="Stursova M."/>
            <person name="Martinez M.J."/>
            <person name="Novotny C."/>
            <person name="Magnuson J.K."/>
            <person name="Spatafora J.W."/>
            <person name="Maurice S."/>
            <person name="Pangilinan J."/>
            <person name="Andreopoulos W."/>
            <person name="LaButti K."/>
            <person name="Hundley H."/>
            <person name="Na H."/>
            <person name="Kuo A."/>
            <person name="Barry K."/>
            <person name="Lipzen A."/>
            <person name="Henrissat B."/>
            <person name="Riley R."/>
            <person name="Ahrendt S."/>
            <person name="Nagy L.G."/>
            <person name="Grigoriev I.V."/>
            <person name="Martin F."/>
            <person name="Rosso M.N."/>
        </authorList>
    </citation>
    <scope>NUCLEOTIDE SEQUENCE</scope>
    <source>
        <strain evidence="1">CBS 384.51</strain>
    </source>
</reference>
<organism evidence="1 2">
    <name type="scientific">Irpex rosettiformis</name>
    <dbReference type="NCBI Taxonomy" id="378272"/>
    <lineage>
        <taxon>Eukaryota</taxon>
        <taxon>Fungi</taxon>
        <taxon>Dikarya</taxon>
        <taxon>Basidiomycota</taxon>
        <taxon>Agaricomycotina</taxon>
        <taxon>Agaricomycetes</taxon>
        <taxon>Polyporales</taxon>
        <taxon>Irpicaceae</taxon>
        <taxon>Irpex</taxon>
    </lineage>
</organism>
<comment type="caution">
    <text evidence="1">The sequence shown here is derived from an EMBL/GenBank/DDBJ whole genome shotgun (WGS) entry which is preliminary data.</text>
</comment>
<dbReference type="EMBL" id="MU274901">
    <property type="protein sequence ID" value="KAI0093610.1"/>
    <property type="molecule type" value="Genomic_DNA"/>
</dbReference>
<protein>
    <submittedName>
        <fullName evidence="1">Uncharacterized protein</fullName>
    </submittedName>
</protein>
<sequence>MALNATLSSTLSLVASSTASAVRSASASAVVKAKRPFASEGVLVHNLIFDLHPLGYYTWYLYTGVIGTAALLNVFSIFWAWNRRHALRRPDPSKTSSGTVARRSGSSGNGRVSLRQLPLSFLTASRIVAFRRRIPYVDGSLLEILLSLAYFAVLMALALKNFSGDKTLQRRAGELVTMQFPLVVALAMKNNAVQLLTGISHEKLNFMHRTTSRAALVLTWTHGFSLIHEHAKLFRNAWRTVGFAAGIVQVVLTFISFKPIRKRFYEFFTLTHIILVFVFLVCSIYHVHGADARYTKLLWPCFLIWGVDRASRYLRYLILSNFHSPNKSPATLELVTPDTVRITVTRQFYGSQIPMSPFENGWTPGKHMFVAFPTIGPIESHPFTIASIAEAPESGKQNEYELMWIVRVRDGFTRRLKEHIIMKNHRQVELGTDGPLRLQLPIFMDGPYGAPPDISRFETCVFFGGGSGVAYTLPRMWGTLKDVAAGKHCAKQVLFVWAIRHSAHVKWILPELKKAIAAAPAGVELIISIYVTSGCPEDDEEEIDEKSANPTPESPRTPDTIDAPVFEEEKLSPNGTSLEDEKYSRTGTPEKERSSYFNGRSVGLDYDCVRVYYGRPNVREILEDAVTTSEGPVSVDVSGPDALVQHIRLALSAPFAGPGSVLKGLAPEVQLNVEEFTM</sequence>
<evidence type="ECO:0000313" key="2">
    <source>
        <dbReference type="Proteomes" id="UP001055072"/>
    </source>
</evidence>
<dbReference type="Proteomes" id="UP001055072">
    <property type="component" value="Unassembled WGS sequence"/>
</dbReference>
<gene>
    <name evidence="1" type="ORF">BDY19DRAFT_989170</name>
</gene>
<evidence type="ECO:0000313" key="1">
    <source>
        <dbReference type="EMBL" id="KAI0093610.1"/>
    </source>
</evidence>
<name>A0ACB8UIR9_9APHY</name>
<proteinExistence type="predicted"/>
<keyword evidence="2" id="KW-1185">Reference proteome</keyword>
<accession>A0ACB8UIR9</accession>